<dbReference type="Proteomes" id="UP000321723">
    <property type="component" value="Unassembled WGS sequence"/>
</dbReference>
<keyword evidence="2" id="KW-1185">Reference proteome</keyword>
<proteinExistence type="predicted"/>
<comment type="caution">
    <text evidence="1">The sequence shown here is derived from an EMBL/GenBank/DDBJ whole genome shotgun (WGS) entry which is preliminary data.</text>
</comment>
<evidence type="ECO:0000313" key="2">
    <source>
        <dbReference type="Proteomes" id="UP000321723"/>
    </source>
</evidence>
<sequence>MTIPGYWRAPRTVLSAEPAASGARLLRAPVASNALDGAAEHAGWPVPDLAAVAAAV</sequence>
<organism evidence="1 2">
    <name type="scientific">Cellulomonas hominis</name>
    <dbReference type="NCBI Taxonomy" id="156981"/>
    <lineage>
        <taxon>Bacteria</taxon>
        <taxon>Bacillati</taxon>
        <taxon>Actinomycetota</taxon>
        <taxon>Actinomycetes</taxon>
        <taxon>Micrococcales</taxon>
        <taxon>Cellulomonadaceae</taxon>
        <taxon>Cellulomonas</taxon>
    </lineage>
</organism>
<reference evidence="1 2" key="1">
    <citation type="submission" date="2019-07" db="EMBL/GenBank/DDBJ databases">
        <title>Whole genome shotgun sequence of Cellulomonas hominis NBRC 16055.</title>
        <authorList>
            <person name="Hosoyama A."/>
            <person name="Uohara A."/>
            <person name="Ohji S."/>
            <person name="Ichikawa N."/>
        </authorList>
    </citation>
    <scope>NUCLEOTIDE SEQUENCE [LARGE SCALE GENOMIC DNA]</scope>
    <source>
        <strain evidence="1 2">NBRC 16055</strain>
    </source>
</reference>
<evidence type="ECO:0000313" key="1">
    <source>
        <dbReference type="EMBL" id="GEL46815.1"/>
    </source>
</evidence>
<dbReference type="AlphaFoldDB" id="A0A511FC39"/>
<protein>
    <submittedName>
        <fullName evidence="1">Uncharacterized protein</fullName>
    </submittedName>
</protein>
<gene>
    <name evidence="1" type="ORF">CHO01_19310</name>
</gene>
<name>A0A511FC39_9CELL</name>
<accession>A0A511FC39</accession>
<dbReference type="EMBL" id="BJVQ01000024">
    <property type="protein sequence ID" value="GEL46815.1"/>
    <property type="molecule type" value="Genomic_DNA"/>
</dbReference>